<dbReference type="KEGG" id="bkw:BkAM31D_01085"/>
<feature type="transmembrane region" description="Helical" evidence="1">
    <location>
        <begin position="12"/>
        <end position="37"/>
    </location>
</feature>
<dbReference type="Pfam" id="PF07556">
    <property type="entry name" value="DUF1538"/>
    <property type="match status" value="1"/>
</dbReference>
<keyword evidence="1" id="KW-1133">Transmembrane helix</keyword>
<organism evidence="2 3">
    <name type="scientific">Halalkalibacter krulwichiae</name>
    <dbReference type="NCBI Taxonomy" id="199441"/>
    <lineage>
        <taxon>Bacteria</taxon>
        <taxon>Bacillati</taxon>
        <taxon>Bacillota</taxon>
        <taxon>Bacilli</taxon>
        <taxon>Bacillales</taxon>
        <taxon>Bacillaceae</taxon>
        <taxon>Halalkalibacter</taxon>
    </lineage>
</organism>
<name>A0A1X9MDQ9_9BACI</name>
<dbReference type="AlphaFoldDB" id="A0A1X9MDQ9"/>
<proteinExistence type="predicted"/>
<keyword evidence="3" id="KW-1185">Reference proteome</keyword>
<evidence type="ECO:0000256" key="1">
    <source>
        <dbReference type="SAM" id="Phobius"/>
    </source>
</evidence>
<evidence type="ECO:0000313" key="3">
    <source>
        <dbReference type="Proteomes" id="UP000193006"/>
    </source>
</evidence>
<dbReference type="InterPro" id="IPR011435">
    <property type="entry name" value="UmpAB"/>
</dbReference>
<reference evidence="2 3" key="1">
    <citation type="submission" date="2017-04" db="EMBL/GenBank/DDBJ databases">
        <title>Bacillus krulwichiae AM31D Genome sequencing and assembly.</title>
        <authorList>
            <person name="Krulwich T.A."/>
            <person name="Anastor L."/>
            <person name="Ehrlich R."/>
            <person name="Ehrlich G.D."/>
            <person name="Janto B."/>
        </authorList>
    </citation>
    <scope>NUCLEOTIDE SEQUENCE [LARGE SCALE GENOMIC DNA]</scope>
    <source>
        <strain evidence="2 3">AM31D</strain>
    </source>
</reference>
<evidence type="ECO:0000313" key="2">
    <source>
        <dbReference type="EMBL" id="ARK28572.1"/>
    </source>
</evidence>
<dbReference type="STRING" id="199441.BkAM31D_01085"/>
<dbReference type="EMBL" id="CP020814">
    <property type="protein sequence ID" value="ARK28572.1"/>
    <property type="molecule type" value="Genomic_DNA"/>
</dbReference>
<protein>
    <submittedName>
        <fullName evidence="2">Uncharacterized protein</fullName>
    </submittedName>
</protein>
<sequence>MNVKIFEGFGHVLYEVTFALIPLLIFFLFFQFFVLKLPFKKLLDIFKGMFLTFWGLAFFLQGVHVGFLPAGEMVGTILG</sequence>
<dbReference type="Proteomes" id="UP000193006">
    <property type="component" value="Chromosome"/>
</dbReference>
<gene>
    <name evidence="2" type="ORF">BkAM31D_01085</name>
</gene>
<accession>A0A1X9MDQ9</accession>
<keyword evidence="1" id="KW-0812">Transmembrane</keyword>
<feature type="transmembrane region" description="Helical" evidence="1">
    <location>
        <begin position="49"/>
        <end position="70"/>
    </location>
</feature>
<keyword evidence="1" id="KW-0472">Membrane</keyword>